<feature type="compositionally biased region" description="Polar residues" evidence="1">
    <location>
        <begin position="294"/>
        <end position="310"/>
    </location>
</feature>
<reference evidence="2" key="1">
    <citation type="submission" date="2021-05" db="EMBL/GenBank/DDBJ databases">
        <authorList>
            <person name="Alioto T."/>
            <person name="Alioto T."/>
            <person name="Gomez Garrido J."/>
        </authorList>
    </citation>
    <scope>NUCLEOTIDE SEQUENCE</scope>
</reference>
<proteinExistence type="predicted"/>
<accession>A0A8D8RC19</accession>
<dbReference type="AlphaFoldDB" id="A0A8D8RC19"/>
<feature type="region of interest" description="Disordered" evidence="1">
    <location>
        <begin position="294"/>
        <end position="330"/>
    </location>
</feature>
<feature type="region of interest" description="Disordered" evidence="1">
    <location>
        <begin position="354"/>
        <end position="470"/>
    </location>
</feature>
<evidence type="ECO:0000313" key="2">
    <source>
        <dbReference type="EMBL" id="CAG6647901.1"/>
    </source>
</evidence>
<feature type="compositionally biased region" description="Polar residues" evidence="1">
    <location>
        <begin position="383"/>
        <end position="397"/>
    </location>
</feature>
<feature type="compositionally biased region" description="Basic and acidic residues" evidence="1">
    <location>
        <begin position="354"/>
        <end position="382"/>
    </location>
</feature>
<feature type="compositionally biased region" description="Polar residues" evidence="1">
    <location>
        <begin position="406"/>
        <end position="426"/>
    </location>
</feature>
<feature type="region of interest" description="Disordered" evidence="1">
    <location>
        <begin position="1"/>
        <end position="28"/>
    </location>
</feature>
<sequence>MKDQLRKGREKMSEKESGAKVEDRRQRSERIDKEIEREKCFVEKDENVDDIVIADSVDAEEEDKDKCDEIRGLLRKSIEEMNEREIRERAKEVRDLTREIAEKIREKVRESCEVKSHISEPHPLGSNLDKSKEIVYVNPFDVDRTEKDSGFKVDDAIEQTVSIKPHSVTSFNIKEQDIHDLDNDQLTETIVGNVKHVTIIDTASSKVGQKVNEKANVPKLEKKGPTIANVVEKANVPKVEKKGPTITNIVDKANVPTKSKIGRNKRKLSDALDYDAMMNESPTTNLSENVKTQLDNTGKTPLFSSTSTNLDRLENDNINRPTKSSNRNKRKLAESLDYDEMISEVGQQFVALDKENITEETKEETVGESNERQAELKVKDDTIVSNETGKTVGPSNSESDKIVIDRQTNANQVTSDNQPFKSNSKVDQAEAGNENKKVLGKDIGDKTETKSIKKESVDSKELEDDDDDDV</sequence>
<feature type="compositionally biased region" description="Basic and acidic residues" evidence="1">
    <location>
        <begin position="433"/>
        <end position="460"/>
    </location>
</feature>
<protein>
    <submittedName>
        <fullName evidence="2">Uncharacterized protein</fullName>
    </submittedName>
</protein>
<name>A0A8D8RC19_9HEMI</name>
<feature type="compositionally biased region" description="Acidic residues" evidence="1">
    <location>
        <begin position="461"/>
        <end position="470"/>
    </location>
</feature>
<dbReference type="EMBL" id="HBUF01149451">
    <property type="protein sequence ID" value="CAG6647901.1"/>
    <property type="molecule type" value="Transcribed_RNA"/>
</dbReference>
<evidence type="ECO:0000256" key="1">
    <source>
        <dbReference type="SAM" id="MobiDB-lite"/>
    </source>
</evidence>
<organism evidence="2">
    <name type="scientific">Cacopsylla melanoneura</name>
    <dbReference type="NCBI Taxonomy" id="428564"/>
    <lineage>
        <taxon>Eukaryota</taxon>
        <taxon>Metazoa</taxon>
        <taxon>Ecdysozoa</taxon>
        <taxon>Arthropoda</taxon>
        <taxon>Hexapoda</taxon>
        <taxon>Insecta</taxon>
        <taxon>Pterygota</taxon>
        <taxon>Neoptera</taxon>
        <taxon>Paraneoptera</taxon>
        <taxon>Hemiptera</taxon>
        <taxon>Sternorrhyncha</taxon>
        <taxon>Psylloidea</taxon>
        <taxon>Psyllidae</taxon>
        <taxon>Psyllinae</taxon>
        <taxon>Cacopsylla</taxon>
    </lineage>
</organism>